<dbReference type="InterPro" id="IPR034330">
    <property type="entry name" value="GST_Zeta_C"/>
</dbReference>
<dbReference type="OrthoDB" id="509852at2"/>
<dbReference type="Gene3D" id="3.40.30.10">
    <property type="entry name" value="Glutaredoxin"/>
    <property type="match status" value="1"/>
</dbReference>
<dbReference type="InterPro" id="IPR034333">
    <property type="entry name" value="GST_Zeta_N"/>
</dbReference>
<dbReference type="AlphaFoldDB" id="A0A0F5LVT3"/>
<dbReference type="SFLD" id="SFLDG00358">
    <property type="entry name" value="Main_(cytGST)"/>
    <property type="match status" value="1"/>
</dbReference>
<evidence type="ECO:0000259" key="3">
    <source>
        <dbReference type="PROSITE" id="PS50405"/>
    </source>
</evidence>
<dbReference type="InterPro" id="IPR036282">
    <property type="entry name" value="Glutathione-S-Trfase_C_sf"/>
</dbReference>
<dbReference type="PANTHER" id="PTHR42673:SF4">
    <property type="entry name" value="MALEYLACETOACETATE ISOMERASE"/>
    <property type="match status" value="1"/>
</dbReference>
<evidence type="ECO:0000313" key="4">
    <source>
        <dbReference type="EMBL" id="KKB86396.1"/>
    </source>
</evidence>
<evidence type="ECO:0000256" key="1">
    <source>
        <dbReference type="ARBA" id="ARBA00010007"/>
    </source>
</evidence>
<dbReference type="GO" id="GO:0005737">
    <property type="term" value="C:cytoplasm"/>
    <property type="evidence" value="ECO:0007669"/>
    <property type="project" value="InterPro"/>
</dbReference>
<dbReference type="SFLD" id="SFLDS00019">
    <property type="entry name" value="Glutathione_Transferase_(cytos"/>
    <property type="match status" value="1"/>
</dbReference>
<protein>
    <submittedName>
        <fullName evidence="4">Maleylacetoacetate isomerase</fullName>
    </submittedName>
    <submittedName>
        <fullName evidence="5">Maleylpyruvate isomerase</fullName>
    </submittedName>
</protein>
<dbReference type="GO" id="GO:0006559">
    <property type="term" value="P:L-phenylalanine catabolic process"/>
    <property type="evidence" value="ECO:0007669"/>
    <property type="project" value="TreeGrafter"/>
</dbReference>
<dbReference type="InterPro" id="IPR005955">
    <property type="entry name" value="GST_Zeta"/>
</dbReference>
<keyword evidence="4" id="KW-0413">Isomerase</keyword>
<dbReference type="Gene3D" id="1.20.1050.10">
    <property type="match status" value="1"/>
</dbReference>
<evidence type="ECO:0000313" key="6">
    <source>
        <dbReference type="Proteomes" id="UP000033608"/>
    </source>
</evidence>
<organism evidence="4 6">
    <name type="scientific">Devosia limi DSM 17137</name>
    <dbReference type="NCBI Taxonomy" id="1121477"/>
    <lineage>
        <taxon>Bacteria</taxon>
        <taxon>Pseudomonadati</taxon>
        <taxon>Pseudomonadota</taxon>
        <taxon>Alphaproteobacteria</taxon>
        <taxon>Hyphomicrobiales</taxon>
        <taxon>Devosiaceae</taxon>
        <taxon>Devosia</taxon>
    </lineage>
</organism>
<reference evidence="4 6" key="1">
    <citation type="submission" date="2015-03" db="EMBL/GenBank/DDBJ databases">
        <authorList>
            <person name="Hassan Y.I."/>
            <person name="Lepp D."/>
            <person name="Zhou T."/>
        </authorList>
    </citation>
    <scope>NUCLEOTIDE SEQUENCE [LARGE SCALE GENOMIC DNA]</scope>
    <source>
        <strain evidence="4 6">DSM 17137</strain>
    </source>
</reference>
<dbReference type="InterPro" id="IPR010987">
    <property type="entry name" value="Glutathione-S-Trfase_C-like"/>
</dbReference>
<dbReference type="PATRIC" id="fig|1121477.3.peg.1491"/>
<name>A0A0F5LVT3_9HYPH</name>
<evidence type="ECO:0000313" key="5">
    <source>
        <dbReference type="EMBL" id="SHE90531.1"/>
    </source>
</evidence>
<dbReference type="SUPFAM" id="SSF47616">
    <property type="entry name" value="GST C-terminal domain-like"/>
    <property type="match status" value="1"/>
</dbReference>
<feature type="domain" description="GST C-terminal" evidence="3">
    <location>
        <begin position="88"/>
        <end position="215"/>
    </location>
</feature>
<dbReference type="NCBIfam" id="TIGR01262">
    <property type="entry name" value="maiA"/>
    <property type="match status" value="1"/>
</dbReference>
<dbReference type="CDD" id="cd03042">
    <property type="entry name" value="GST_N_Zeta"/>
    <property type="match status" value="1"/>
</dbReference>
<dbReference type="EMBL" id="FQVC01000003">
    <property type="protein sequence ID" value="SHE90531.1"/>
    <property type="molecule type" value="Genomic_DNA"/>
</dbReference>
<gene>
    <name evidence="5" type="ORF">SAMN02745223_01388</name>
    <name evidence="4" type="ORF">VW29_02175</name>
</gene>
<dbReference type="RefSeq" id="WP_046133726.1">
    <property type="nucleotide sequence ID" value="NZ_FQVC01000003.1"/>
</dbReference>
<reference evidence="5 7" key="2">
    <citation type="submission" date="2016-11" db="EMBL/GenBank/DDBJ databases">
        <authorList>
            <person name="Jaros S."/>
            <person name="Januszkiewicz K."/>
            <person name="Wedrychowicz H."/>
        </authorList>
    </citation>
    <scope>NUCLEOTIDE SEQUENCE [LARGE SCALE GENOMIC DNA]</scope>
    <source>
        <strain evidence="5 7">DSM 17137</strain>
    </source>
</reference>
<evidence type="ECO:0000313" key="7">
    <source>
        <dbReference type="Proteomes" id="UP000184533"/>
    </source>
</evidence>
<dbReference type="PROSITE" id="PS50405">
    <property type="entry name" value="GST_CTER"/>
    <property type="match status" value="1"/>
</dbReference>
<dbReference type="Proteomes" id="UP000184533">
    <property type="component" value="Unassembled WGS sequence"/>
</dbReference>
<dbReference type="GO" id="GO:0004364">
    <property type="term" value="F:glutathione transferase activity"/>
    <property type="evidence" value="ECO:0007669"/>
    <property type="project" value="TreeGrafter"/>
</dbReference>
<dbReference type="SUPFAM" id="SSF52833">
    <property type="entry name" value="Thioredoxin-like"/>
    <property type="match status" value="1"/>
</dbReference>
<dbReference type="GO" id="GO:0016034">
    <property type="term" value="F:maleylacetoacetate isomerase activity"/>
    <property type="evidence" value="ECO:0007669"/>
    <property type="project" value="TreeGrafter"/>
</dbReference>
<accession>A0A0F5LVT3</accession>
<proteinExistence type="inferred from homology"/>
<dbReference type="InterPro" id="IPR040079">
    <property type="entry name" value="Glutathione_S-Trfase"/>
</dbReference>
<dbReference type="PROSITE" id="PS50404">
    <property type="entry name" value="GST_NTER"/>
    <property type="match status" value="1"/>
</dbReference>
<sequence>MSELTLHNYFRSSTSIRVRIALALKGLDYDYVAWNLREGAQQTPEYLAINPHGVVPTLVVDGQALTQSIPIIEYLEQTVPDPALLPTSPLDRARVRGLAAMIACDIHPLNNLKVLTYLEVELGVDTEARAHWFRHWVQMTFGPLEAMLANDPRTGQFCHGDKPGLADICLYAQVMNNRRFKIGLEDYPTIARIYDACSTLAAFVQGAPEAQPDAS</sequence>
<dbReference type="InterPro" id="IPR004045">
    <property type="entry name" value="Glutathione_S-Trfase_N"/>
</dbReference>
<dbReference type="GO" id="GO:0006749">
    <property type="term" value="P:glutathione metabolic process"/>
    <property type="evidence" value="ECO:0007669"/>
    <property type="project" value="TreeGrafter"/>
</dbReference>
<feature type="domain" description="GST N-terminal" evidence="2">
    <location>
        <begin position="2"/>
        <end position="83"/>
    </location>
</feature>
<comment type="similarity">
    <text evidence="1">Belongs to the GST superfamily. Zeta family.</text>
</comment>
<evidence type="ECO:0000259" key="2">
    <source>
        <dbReference type="PROSITE" id="PS50404"/>
    </source>
</evidence>
<dbReference type="PANTHER" id="PTHR42673">
    <property type="entry name" value="MALEYLACETOACETATE ISOMERASE"/>
    <property type="match status" value="1"/>
</dbReference>
<dbReference type="CDD" id="cd03191">
    <property type="entry name" value="GST_C_Zeta"/>
    <property type="match status" value="1"/>
</dbReference>
<dbReference type="InterPro" id="IPR036249">
    <property type="entry name" value="Thioredoxin-like_sf"/>
</dbReference>
<dbReference type="EMBL" id="LAJF01000036">
    <property type="protein sequence ID" value="KKB86396.1"/>
    <property type="molecule type" value="Genomic_DNA"/>
</dbReference>
<dbReference type="Pfam" id="PF13409">
    <property type="entry name" value="GST_N_2"/>
    <property type="match status" value="1"/>
</dbReference>
<dbReference type="Proteomes" id="UP000033608">
    <property type="component" value="Unassembled WGS sequence"/>
</dbReference>
<dbReference type="STRING" id="1121477.SAMN02745223_01388"/>
<keyword evidence="5" id="KW-0670">Pyruvate</keyword>
<keyword evidence="6" id="KW-1185">Reference proteome</keyword>